<feature type="region of interest" description="Disordered" evidence="1">
    <location>
        <begin position="66"/>
        <end position="112"/>
    </location>
</feature>
<sequence>MLGSGRQIMVDDVRRVSDAESIMGNYVADRHAYPHESMDDYQVPVFEADLLFPEDPIPVVPLQEIPPQEAEADTDADDLDPADVMADPEDQPGDPPFIVISSDDEEDEEGEEFVEEWVEYEGIEVDIEDEEQGVEMEDFEDDPEEILLTAEIGM</sequence>
<keyword evidence="3" id="KW-1185">Reference proteome</keyword>
<dbReference type="EMBL" id="BTGU01000026">
    <property type="protein sequence ID" value="GMN47556.1"/>
    <property type="molecule type" value="Genomic_DNA"/>
</dbReference>
<protein>
    <submittedName>
        <fullName evidence="2">Uncharacterized protein</fullName>
    </submittedName>
</protein>
<evidence type="ECO:0000313" key="2">
    <source>
        <dbReference type="EMBL" id="GMN47556.1"/>
    </source>
</evidence>
<reference evidence="2" key="1">
    <citation type="submission" date="2023-07" db="EMBL/GenBank/DDBJ databases">
        <title>draft genome sequence of fig (Ficus carica).</title>
        <authorList>
            <person name="Takahashi T."/>
            <person name="Nishimura K."/>
        </authorList>
    </citation>
    <scope>NUCLEOTIDE SEQUENCE</scope>
</reference>
<gene>
    <name evidence="2" type="ORF">TIFTF001_016723</name>
</gene>
<name>A0AA88ATN0_FICCA</name>
<dbReference type="Proteomes" id="UP001187192">
    <property type="component" value="Unassembled WGS sequence"/>
</dbReference>
<proteinExistence type="predicted"/>
<organism evidence="2 3">
    <name type="scientific">Ficus carica</name>
    <name type="common">Common fig</name>
    <dbReference type="NCBI Taxonomy" id="3494"/>
    <lineage>
        <taxon>Eukaryota</taxon>
        <taxon>Viridiplantae</taxon>
        <taxon>Streptophyta</taxon>
        <taxon>Embryophyta</taxon>
        <taxon>Tracheophyta</taxon>
        <taxon>Spermatophyta</taxon>
        <taxon>Magnoliopsida</taxon>
        <taxon>eudicotyledons</taxon>
        <taxon>Gunneridae</taxon>
        <taxon>Pentapetalae</taxon>
        <taxon>rosids</taxon>
        <taxon>fabids</taxon>
        <taxon>Rosales</taxon>
        <taxon>Moraceae</taxon>
        <taxon>Ficeae</taxon>
        <taxon>Ficus</taxon>
    </lineage>
</organism>
<feature type="compositionally biased region" description="Acidic residues" evidence="1">
    <location>
        <begin position="102"/>
        <end position="112"/>
    </location>
</feature>
<accession>A0AA88ATN0</accession>
<feature type="compositionally biased region" description="Acidic residues" evidence="1">
    <location>
        <begin position="70"/>
        <end position="92"/>
    </location>
</feature>
<evidence type="ECO:0000313" key="3">
    <source>
        <dbReference type="Proteomes" id="UP001187192"/>
    </source>
</evidence>
<evidence type="ECO:0000256" key="1">
    <source>
        <dbReference type="SAM" id="MobiDB-lite"/>
    </source>
</evidence>
<dbReference type="AlphaFoldDB" id="A0AA88ATN0"/>
<comment type="caution">
    <text evidence="2">The sequence shown here is derived from an EMBL/GenBank/DDBJ whole genome shotgun (WGS) entry which is preliminary data.</text>
</comment>